<evidence type="ECO:0000256" key="9">
    <source>
        <dbReference type="ARBA" id="ARBA00022679"/>
    </source>
</evidence>
<dbReference type="Gene3D" id="3.30.450.20">
    <property type="entry name" value="PAS domain"/>
    <property type="match status" value="3"/>
</dbReference>
<evidence type="ECO:0000259" key="18">
    <source>
        <dbReference type="PROSITE" id="PS50113"/>
    </source>
</evidence>
<dbReference type="GO" id="GO:0016301">
    <property type="term" value="F:kinase activity"/>
    <property type="evidence" value="ECO:0007669"/>
    <property type="project" value="UniProtKB-KW"/>
</dbReference>
<keyword evidence="13" id="KW-0067">ATP-binding</keyword>
<evidence type="ECO:0000256" key="6">
    <source>
        <dbReference type="ARBA" id="ARBA00022606"/>
    </source>
</evidence>
<proteinExistence type="predicted"/>
<name>A0ABV6YFJ1_9HYPH</name>
<dbReference type="InterPro" id="IPR000700">
    <property type="entry name" value="PAS-assoc_C"/>
</dbReference>
<comment type="caution">
    <text evidence="19">The sequence shown here is derived from an EMBL/GenBank/DDBJ whole genome shotgun (WGS) entry which is preliminary data.</text>
</comment>
<evidence type="ECO:0000259" key="17">
    <source>
        <dbReference type="PROSITE" id="PS50112"/>
    </source>
</evidence>
<dbReference type="CDD" id="cd00130">
    <property type="entry name" value="PAS"/>
    <property type="match status" value="3"/>
</dbReference>
<keyword evidence="14" id="KW-0157">Chromophore</keyword>
<keyword evidence="15" id="KW-0843">Virulence</keyword>
<dbReference type="InterPro" id="IPR013655">
    <property type="entry name" value="PAS_fold_3"/>
</dbReference>
<dbReference type="InterPro" id="IPR013656">
    <property type="entry name" value="PAS_4"/>
</dbReference>
<keyword evidence="8" id="KW-0288">FMN</keyword>
<dbReference type="Pfam" id="PF01590">
    <property type="entry name" value="GAF"/>
    <property type="match status" value="1"/>
</dbReference>
<gene>
    <name evidence="19" type="ORF">ACETIH_25155</name>
</gene>
<dbReference type="SMART" id="SM00065">
    <property type="entry name" value="GAF"/>
    <property type="match status" value="1"/>
</dbReference>
<organism evidence="19 20">
    <name type="scientific">Microvirga arabica</name>
    <dbReference type="NCBI Taxonomy" id="1128671"/>
    <lineage>
        <taxon>Bacteria</taxon>
        <taxon>Pseudomonadati</taxon>
        <taxon>Pseudomonadota</taxon>
        <taxon>Alphaproteobacteria</taxon>
        <taxon>Hyphomicrobiales</taxon>
        <taxon>Methylobacteriaceae</taxon>
        <taxon>Microvirga</taxon>
    </lineage>
</organism>
<keyword evidence="16" id="KW-0675">Receptor</keyword>
<protein>
    <recommendedName>
        <fullName evidence="3">Blue-light-activated histidine kinase</fullName>
        <ecNumber evidence="2">2.7.13.3</ecNumber>
    </recommendedName>
</protein>
<keyword evidence="6" id="KW-0716">Sensory transduction</keyword>
<evidence type="ECO:0000256" key="10">
    <source>
        <dbReference type="ARBA" id="ARBA00022737"/>
    </source>
</evidence>
<dbReference type="Pfam" id="PF07536">
    <property type="entry name" value="HWE_HK"/>
    <property type="match status" value="1"/>
</dbReference>
<comment type="catalytic activity">
    <reaction evidence="1">
        <text>ATP + protein L-histidine = ADP + protein N-phospho-L-histidine.</text>
        <dbReference type="EC" id="2.7.13.3"/>
    </reaction>
</comment>
<dbReference type="SUPFAM" id="SSF55781">
    <property type="entry name" value="GAF domain-like"/>
    <property type="match status" value="1"/>
</dbReference>
<dbReference type="PANTHER" id="PTHR41523:SF7">
    <property type="entry name" value="HISTIDINE KINASE"/>
    <property type="match status" value="1"/>
</dbReference>
<dbReference type="PROSITE" id="PS50113">
    <property type="entry name" value="PAC"/>
    <property type="match status" value="2"/>
</dbReference>
<sequence length="793" mass="89843">MDDFKPDLLVAPVMQHRLAPLPDFLAKGGTMGERVRQYDWSSTPVGPIETWPHSLRTAVSMMLHSKFPTFMVWGPELTAFYNDAYRPMLGTKPEALGRTFREIWSEAWDVMGPIAERALAGEASYFEDLPITLQRKGFPEQTWWTFSYSPVHDEAGDVAGVLCIVHETTSKALSEQRLEFLVRLSDRLRGLNEPIEVITAAQEMLGAHLATSRVGYGEVEETARYFTTERNWTDRTVAHHTGTHDLAAFGPEIHGALKRGETLAVHDVSVDPRTNSPEHLAAFAYLETSAVVTVSLIKQGRMVAALYVHNRTPRLWNENEVKLIEDVAERTWDAVERARAETALRGSQDRLQLAIDAGRMAVWEHETATDRITASPELNRMLGYAADAELDIAEVRTRYYPGDRERLSATAMGALKKGERFFEVEYRFYRVDGALRWFLMRAEMLLGPDGFPTRTIGVLLDITDRKEAEETLIEREAELMAALEAGSLAIFDFDHIKGRMNPSPRLSELYGYPPDHVLTIADIRARYHPDDVSKIIDKRDREQEDTSFRNFEWTLRLMMPDGAIRWVNGRGEYVRDEEDRIIRSRGVVMDITERKRWEEHQQLLINELNHRVKNTLATVQSIASQTLRNAGTVEGARSAMEARLLALSRAHDVLTRENWEGAGLLEIVREAMAPYRHERERRIHMDGPDVRLSPRMALAIAMALQELATNAVKYGALSNERGEVRIAWSISDGSDKRLHLTWSETNGPAVEVPKRRSFGIRLIERSLAQDLHGKATIDFALTGIICTVDAPIA</sequence>
<dbReference type="EMBL" id="JBHOMY010000120">
    <property type="protein sequence ID" value="MFC1459931.1"/>
    <property type="molecule type" value="Genomic_DNA"/>
</dbReference>
<dbReference type="EC" id="2.7.13.3" evidence="2"/>
<dbReference type="InterPro" id="IPR000014">
    <property type="entry name" value="PAS"/>
</dbReference>
<keyword evidence="7" id="KW-0285">Flavoprotein</keyword>
<dbReference type="PANTHER" id="PTHR41523">
    <property type="entry name" value="TWO-COMPONENT SYSTEM SENSOR PROTEIN"/>
    <property type="match status" value="1"/>
</dbReference>
<keyword evidence="12 19" id="KW-0418">Kinase</keyword>
<dbReference type="InterPro" id="IPR029016">
    <property type="entry name" value="GAF-like_dom_sf"/>
</dbReference>
<keyword evidence="11" id="KW-0547">Nucleotide-binding</keyword>
<keyword evidence="4" id="KW-0600">Photoreceptor protein</keyword>
<evidence type="ECO:0000256" key="16">
    <source>
        <dbReference type="ARBA" id="ARBA00023170"/>
    </source>
</evidence>
<evidence type="ECO:0000313" key="20">
    <source>
        <dbReference type="Proteomes" id="UP001593940"/>
    </source>
</evidence>
<dbReference type="Gene3D" id="3.30.565.10">
    <property type="entry name" value="Histidine kinase-like ATPase, C-terminal domain"/>
    <property type="match status" value="1"/>
</dbReference>
<dbReference type="InterPro" id="IPR003018">
    <property type="entry name" value="GAF"/>
</dbReference>
<feature type="domain" description="PAC" evidence="18">
    <location>
        <begin position="422"/>
        <end position="474"/>
    </location>
</feature>
<reference evidence="19 20" key="1">
    <citation type="submission" date="2024-09" db="EMBL/GenBank/DDBJ databases">
        <title>Nodulacao em especies de Leguminosae Basais da Amazonia e Caracterizacao dos Rizobios e Bacterias Associadas aos Nodulos.</title>
        <authorList>
            <person name="Jambeiro I.C.A."/>
            <person name="Lopes I.S."/>
            <person name="Aguiar E.R.G.R."/>
            <person name="Santos A.F.J."/>
            <person name="Dos Santos J.M.F."/>
            <person name="Gross E."/>
        </authorList>
    </citation>
    <scope>NUCLEOTIDE SEQUENCE [LARGE SCALE GENOMIC DNA]</scope>
    <source>
        <strain evidence="19 20">BRUESC1165</strain>
    </source>
</reference>
<evidence type="ECO:0000256" key="1">
    <source>
        <dbReference type="ARBA" id="ARBA00000085"/>
    </source>
</evidence>
<evidence type="ECO:0000256" key="11">
    <source>
        <dbReference type="ARBA" id="ARBA00022741"/>
    </source>
</evidence>
<dbReference type="PROSITE" id="PS50112">
    <property type="entry name" value="PAS"/>
    <property type="match status" value="1"/>
</dbReference>
<dbReference type="InterPro" id="IPR011102">
    <property type="entry name" value="Sig_transdc_His_kinase_HWE"/>
</dbReference>
<dbReference type="InterPro" id="IPR036890">
    <property type="entry name" value="HATPase_C_sf"/>
</dbReference>
<feature type="domain" description="PAS" evidence="17">
    <location>
        <begin position="475"/>
        <end position="546"/>
    </location>
</feature>
<evidence type="ECO:0000256" key="13">
    <source>
        <dbReference type="ARBA" id="ARBA00022840"/>
    </source>
</evidence>
<keyword evidence="9" id="KW-0808">Transferase</keyword>
<dbReference type="InterPro" id="IPR035965">
    <property type="entry name" value="PAS-like_dom_sf"/>
</dbReference>
<dbReference type="Pfam" id="PF08447">
    <property type="entry name" value="PAS_3"/>
    <property type="match status" value="2"/>
</dbReference>
<dbReference type="SUPFAM" id="SSF55874">
    <property type="entry name" value="ATPase domain of HSP90 chaperone/DNA topoisomerase II/histidine kinase"/>
    <property type="match status" value="1"/>
</dbReference>
<dbReference type="InterPro" id="IPR001610">
    <property type="entry name" value="PAC"/>
</dbReference>
<evidence type="ECO:0000256" key="4">
    <source>
        <dbReference type="ARBA" id="ARBA00022543"/>
    </source>
</evidence>
<evidence type="ECO:0000256" key="14">
    <source>
        <dbReference type="ARBA" id="ARBA00022991"/>
    </source>
</evidence>
<keyword evidence="10" id="KW-0677">Repeat</keyword>
<dbReference type="SMART" id="SM00911">
    <property type="entry name" value="HWE_HK"/>
    <property type="match status" value="1"/>
</dbReference>
<keyword evidence="20" id="KW-1185">Reference proteome</keyword>
<dbReference type="Pfam" id="PF08448">
    <property type="entry name" value="PAS_4"/>
    <property type="match status" value="1"/>
</dbReference>
<evidence type="ECO:0000256" key="2">
    <source>
        <dbReference type="ARBA" id="ARBA00012438"/>
    </source>
</evidence>
<dbReference type="RefSeq" id="WP_377031358.1">
    <property type="nucleotide sequence ID" value="NZ_JBHOMY010000120.1"/>
</dbReference>
<evidence type="ECO:0000256" key="3">
    <source>
        <dbReference type="ARBA" id="ARBA00021740"/>
    </source>
</evidence>
<evidence type="ECO:0000313" key="19">
    <source>
        <dbReference type="EMBL" id="MFC1459931.1"/>
    </source>
</evidence>
<dbReference type="SUPFAM" id="SSF55785">
    <property type="entry name" value="PYP-like sensor domain (PAS domain)"/>
    <property type="match status" value="3"/>
</dbReference>
<evidence type="ECO:0000256" key="8">
    <source>
        <dbReference type="ARBA" id="ARBA00022643"/>
    </source>
</evidence>
<dbReference type="Proteomes" id="UP001593940">
    <property type="component" value="Unassembled WGS sequence"/>
</dbReference>
<dbReference type="SMART" id="SM00086">
    <property type="entry name" value="PAC"/>
    <property type="match status" value="3"/>
</dbReference>
<dbReference type="Gene3D" id="3.30.450.40">
    <property type="match status" value="1"/>
</dbReference>
<dbReference type="Gene3D" id="2.10.70.100">
    <property type="match status" value="2"/>
</dbReference>
<evidence type="ECO:0000256" key="5">
    <source>
        <dbReference type="ARBA" id="ARBA00022553"/>
    </source>
</evidence>
<feature type="domain" description="PAC" evidence="18">
    <location>
        <begin position="551"/>
        <end position="603"/>
    </location>
</feature>
<accession>A0ABV6YFJ1</accession>
<evidence type="ECO:0000256" key="15">
    <source>
        <dbReference type="ARBA" id="ARBA00023026"/>
    </source>
</evidence>
<dbReference type="NCBIfam" id="TIGR00229">
    <property type="entry name" value="sensory_box"/>
    <property type="match status" value="2"/>
</dbReference>
<evidence type="ECO:0000256" key="12">
    <source>
        <dbReference type="ARBA" id="ARBA00022777"/>
    </source>
</evidence>
<keyword evidence="5" id="KW-0597">Phosphoprotein</keyword>
<evidence type="ECO:0000256" key="7">
    <source>
        <dbReference type="ARBA" id="ARBA00022630"/>
    </source>
</evidence>